<organism evidence="2 3">
    <name type="scientific">Antarcticibacterium arcticum</name>
    <dbReference type="NCBI Taxonomy" id="2585771"/>
    <lineage>
        <taxon>Bacteria</taxon>
        <taxon>Pseudomonadati</taxon>
        <taxon>Bacteroidota</taxon>
        <taxon>Flavobacteriia</taxon>
        <taxon>Flavobacteriales</taxon>
        <taxon>Flavobacteriaceae</taxon>
        <taxon>Antarcticibacterium</taxon>
    </lineage>
</organism>
<dbReference type="Pfam" id="PF06127">
    <property type="entry name" value="Mpo1-like"/>
    <property type="match status" value="1"/>
</dbReference>
<dbReference type="PANTHER" id="PTHR34205:SF2">
    <property type="entry name" value="DUF962 DOMAIN-CONTAINING PROTEIN"/>
    <property type="match status" value="1"/>
</dbReference>
<keyword evidence="1" id="KW-0472">Membrane</keyword>
<dbReference type="OrthoDB" id="7356072at2"/>
<feature type="transmembrane region" description="Helical" evidence="1">
    <location>
        <begin position="51"/>
        <end position="69"/>
    </location>
</feature>
<dbReference type="Proteomes" id="UP000321954">
    <property type="component" value="Chromosome"/>
</dbReference>
<keyword evidence="1" id="KW-1133">Transmembrane helix</keyword>
<dbReference type="PANTHER" id="PTHR34205">
    <property type="entry name" value="TRANSMEMBRANE PROTEIN"/>
    <property type="match status" value="1"/>
</dbReference>
<keyword evidence="3" id="KW-1185">Reference proteome</keyword>
<dbReference type="RefSeq" id="WP_146833209.1">
    <property type="nucleotide sequence ID" value="NZ_CP042476.1"/>
</dbReference>
<sequence length="109" mass="13231">MTNRIQTYTEFYRFYLEEHRDPVSRILHFIGTFLVFILIFMAITQSWGWEWIFVPIVGYGFAWVGHAFFEKNKPATFKYPFWSLISDFKLFFEILLGKRSFDSSKDYKI</sequence>
<keyword evidence="1" id="KW-0812">Transmembrane</keyword>
<proteinExistence type="predicted"/>
<name>A0A5B8YIP6_9FLAO</name>
<evidence type="ECO:0000313" key="2">
    <source>
        <dbReference type="EMBL" id="QED37654.1"/>
    </source>
</evidence>
<dbReference type="EMBL" id="CP042476">
    <property type="protein sequence ID" value="QED37654.1"/>
    <property type="molecule type" value="Genomic_DNA"/>
</dbReference>
<accession>A0A5B8YIP6</accession>
<dbReference type="AlphaFoldDB" id="A0A5B8YIP6"/>
<gene>
    <name evidence="2" type="ORF">FK178_07900</name>
</gene>
<feature type="transmembrane region" description="Helical" evidence="1">
    <location>
        <begin position="26"/>
        <end position="45"/>
    </location>
</feature>
<protein>
    <submittedName>
        <fullName evidence="2">DUF962 domain-containing protein</fullName>
    </submittedName>
</protein>
<evidence type="ECO:0000256" key="1">
    <source>
        <dbReference type="SAM" id="Phobius"/>
    </source>
</evidence>
<evidence type="ECO:0000313" key="3">
    <source>
        <dbReference type="Proteomes" id="UP000321954"/>
    </source>
</evidence>
<dbReference type="KEGG" id="anp:FK178_07900"/>
<dbReference type="InterPro" id="IPR009305">
    <property type="entry name" value="Mpo1-like"/>
</dbReference>
<reference evidence="2 3" key="1">
    <citation type="submission" date="2019-08" db="EMBL/GenBank/DDBJ databases">
        <title>Antarcticibacterium arcticum sp. nov., a bacterium isolated from marine sediment of the Canadian Beaufort Sea.</title>
        <authorList>
            <person name="Lee Y.M."/>
            <person name="Baek K."/>
            <person name="Lee D.-H."/>
            <person name="Shin S.C."/>
            <person name="Jin Y.K."/>
            <person name="Park Y."/>
        </authorList>
    </citation>
    <scope>NUCLEOTIDE SEQUENCE [LARGE SCALE GENOMIC DNA]</scope>
    <source>
        <strain evidence="2 3">PAMC 28998</strain>
    </source>
</reference>